<name>A0A084G455_PSEDA</name>
<dbReference type="InterPro" id="IPR001650">
    <property type="entry name" value="Helicase_C-like"/>
</dbReference>
<keyword evidence="4" id="KW-0862">Zinc</keyword>
<dbReference type="Proteomes" id="UP000028545">
    <property type="component" value="Unassembled WGS sequence"/>
</dbReference>
<dbReference type="InterPro" id="IPR049730">
    <property type="entry name" value="SNF2/RAD54-like_C"/>
</dbReference>
<dbReference type="SUPFAM" id="SSF52540">
    <property type="entry name" value="P-loop containing nucleoside triphosphate hydrolases"/>
    <property type="match status" value="1"/>
</dbReference>
<dbReference type="PROSITE" id="PS50089">
    <property type="entry name" value="ZF_RING_2"/>
    <property type="match status" value="1"/>
</dbReference>
<keyword evidence="9" id="KW-1185">Reference proteome</keyword>
<dbReference type="Pfam" id="PF00176">
    <property type="entry name" value="SNF2-rel_dom"/>
    <property type="match status" value="1"/>
</dbReference>
<dbReference type="InterPro" id="IPR000330">
    <property type="entry name" value="SNF2_N"/>
</dbReference>
<comment type="caution">
    <text evidence="8">The sequence shown here is derived from an EMBL/GenBank/DDBJ whole genome shotgun (WGS) entry which is preliminary data.</text>
</comment>
<dbReference type="InterPro" id="IPR027417">
    <property type="entry name" value="P-loop_NTPase"/>
</dbReference>
<evidence type="ECO:0000259" key="7">
    <source>
        <dbReference type="PROSITE" id="PS51194"/>
    </source>
</evidence>
<accession>A0A084G455</accession>
<organism evidence="8 9">
    <name type="scientific">Pseudallescheria apiosperma</name>
    <name type="common">Scedosporium apiospermum</name>
    <dbReference type="NCBI Taxonomy" id="563466"/>
    <lineage>
        <taxon>Eukaryota</taxon>
        <taxon>Fungi</taxon>
        <taxon>Dikarya</taxon>
        <taxon>Ascomycota</taxon>
        <taxon>Pezizomycotina</taxon>
        <taxon>Sordariomycetes</taxon>
        <taxon>Hypocreomycetidae</taxon>
        <taxon>Microascales</taxon>
        <taxon>Microascaceae</taxon>
        <taxon>Scedosporium</taxon>
    </lineage>
</organism>
<dbReference type="EMBL" id="JOWA01000102">
    <property type="protein sequence ID" value="KEZ42117.1"/>
    <property type="molecule type" value="Genomic_DNA"/>
</dbReference>
<dbReference type="GO" id="GO:0016787">
    <property type="term" value="F:hydrolase activity"/>
    <property type="evidence" value="ECO:0007669"/>
    <property type="project" value="UniProtKB-KW"/>
</dbReference>
<evidence type="ECO:0000256" key="3">
    <source>
        <dbReference type="ARBA" id="ARBA00022840"/>
    </source>
</evidence>
<feature type="region of interest" description="Disordered" evidence="5">
    <location>
        <begin position="1"/>
        <end position="59"/>
    </location>
</feature>
<dbReference type="GO" id="GO:0005634">
    <property type="term" value="C:nucleus"/>
    <property type="evidence" value="ECO:0007669"/>
    <property type="project" value="TreeGrafter"/>
</dbReference>
<dbReference type="KEGG" id="sapo:SAPIO_CDS6360"/>
<dbReference type="PROSITE" id="PS51194">
    <property type="entry name" value="HELICASE_CTER"/>
    <property type="match status" value="1"/>
</dbReference>
<evidence type="ECO:0000256" key="5">
    <source>
        <dbReference type="SAM" id="MobiDB-lite"/>
    </source>
</evidence>
<dbReference type="CDD" id="cd18793">
    <property type="entry name" value="SF2_C_SNF"/>
    <property type="match status" value="1"/>
</dbReference>
<dbReference type="GO" id="GO:0006281">
    <property type="term" value="P:DNA repair"/>
    <property type="evidence" value="ECO:0007669"/>
    <property type="project" value="TreeGrafter"/>
</dbReference>
<feature type="domain" description="Helicase C-terminal" evidence="7">
    <location>
        <begin position="584"/>
        <end position="749"/>
    </location>
</feature>
<proteinExistence type="predicted"/>
<dbReference type="GO" id="GO:0008094">
    <property type="term" value="F:ATP-dependent activity, acting on DNA"/>
    <property type="evidence" value="ECO:0007669"/>
    <property type="project" value="TreeGrafter"/>
</dbReference>
<keyword evidence="4" id="KW-0479">Metal-binding</keyword>
<dbReference type="InterPro" id="IPR050628">
    <property type="entry name" value="SNF2_RAD54_helicase_TF"/>
</dbReference>
<dbReference type="InterPro" id="IPR001841">
    <property type="entry name" value="Znf_RING"/>
</dbReference>
<keyword evidence="2" id="KW-0378">Hydrolase</keyword>
<reference evidence="8 9" key="1">
    <citation type="journal article" date="2014" name="Genome Announc.">
        <title>Draft genome sequence of the pathogenic fungus Scedosporium apiospermum.</title>
        <authorList>
            <person name="Vandeputte P."/>
            <person name="Ghamrawi S."/>
            <person name="Rechenmann M."/>
            <person name="Iltis A."/>
            <person name="Giraud S."/>
            <person name="Fleury M."/>
            <person name="Thornton C."/>
            <person name="Delhaes L."/>
            <person name="Meyer W."/>
            <person name="Papon N."/>
            <person name="Bouchara J.P."/>
        </authorList>
    </citation>
    <scope>NUCLEOTIDE SEQUENCE [LARGE SCALE GENOMIC DNA]</scope>
    <source>
        <strain evidence="8 9">IHEM 14462</strain>
    </source>
</reference>
<dbReference type="GO" id="GO:0008270">
    <property type="term" value="F:zinc ion binding"/>
    <property type="evidence" value="ECO:0007669"/>
    <property type="project" value="UniProtKB-KW"/>
</dbReference>
<dbReference type="GO" id="GO:0005524">
    <property type="term" value="F:ATP binding"/>
    <property type="evidence" value="ECO:0007669"/>
    <property type="project" value="UniProtKB-KW"/>
</dbReference>
<dbReference type="Gene3D" id="3.40.50.300">
    <property type="entry name" value="P-loop containing nucleotide triphosphate hydrolases"/>
    <property type="match status" value="1"/>
</dbReference>
<dbReference type="AlphaFoldDB" id="A0A084G455"/>
<dbReference type="OMA" id="ELEMEYF"/>
<evidence type="ECO:0000256" key="1">
    <source>
        <dbReference type="ARBA" id="ARBA00022741"/>
    </source>
</evidence>
<feature type="compositionally biased region" description="Polar residues" evidence="5">
    <location>
        <begin position="43"/>
        <end position="52"/>
    </location>
</feature>
<evidence type="ECO:0000256" key="4">
    <source>
        <dbReference type="PROSITE-ProRule" id="PRU00175"/>
    </source>
</evidence>
<evidence type="ECO:0000259" key="6">
    <source>
        <dbReference type="PROSITE" id="PS50089"/>
    </source>
</evidence>
<keyword evidence="1" id="KW-0547">Nucleotide-binding</keyword>
<dbReference type="SMART" id="SM00490">
    <property type="entry name" value="HELICc"/>
    <property type="match status" value="1"/>
</dbReference>
<dbReference type="OrthoDB" id="448448at2759"/>
<evidence type="ECO:0000313" key="8">
    <source>
        <dbReference type="EMBL" id="KEZ42117.1"/>
    </source>
</evidence>
<evidence type="ECO:0000313" key="9">
    <source>
        <dbReference type="Proteomes" id="UP000028545"/>
    </source>
</evidence>
<feature type="domain" description="RING-type" evidence="6">
    <location>
        <begin position="512"/>
        <end position="562"/>
    </location>
</feature>
<evidence type="ECO:0000256" key="2">
    <source>
        <dbReference type="ARBA" id="ARBA00022801"/>
    </source>
</evidence>
<keyword evidence="4" id="KW-0863">Zinc-finger</keyword>
<dbReference type="RefSeq" id="XP_016641916.1">
    <property type="nucleotide sequence ID" value="XM_016788482.1"/>
</dbReference>
<feature type="compositionally biased region" description="Basic and acidic residues" evidence="5">
    <location>
        <begin position="7"/>
        <end position="25"/>
    </location>
</feature>
<dbReference type="GeneID" id="27725432"/>
<dbReference type="Pfam" id="PF00271">
    <property type="entry name" value="Helicase_C"/>
    <property type="match status" value="1"/>
</dbReference>
<gene>
    <name evidence="8" type="ORF">SAPIO_CDS6360</name>
</gene>
<sequence>MVGAGEQGRERNKRPVDTRDLGHDGRQKKRLRGGETQRPPQPNLSSTHQAGTSAPHVPPIIIDLTGDDDEDIVPAPEPVAHDSREDLIVCEKSIVSQPSAVSRAHMVHEELTLEISATIKSSAAKGARWFPVKIEPVDGILKISTLDFQPIGSGAAACSPVLESVATRARVVYTAIIIVPENYRQLQYIKADLRVVVYGFMSEKLNVARMLANGGLYLQHPTLTECDKSVPYFNPQYLLRPGGSMPPLEELPISAGFSRSGAEVLTEVEKNRLLEIFESAHDPDATFGVRPSLRLQTILKDHQISALAMMIERECGTYDEPAFPALWTLKADPRGSKRFVWFAYVLSFDADKEFIRVHSVERPEQFKVWIGNPVREKKPYAFPRLRALVKATCLRRTKDSIVNSLKLPKKEEINKVFELDTGERELYDFFRRRAAVIALSIERAKKSKARQSRVTSGWGSSTGSSILPLIGHLRRICDHGQSLLPASAVRAWQDRDIEAAQWGDMAMWSQKCDSCGTELEEDGSDVQASIELSCGHAICAKCRGMDGADDIESSGVSCPKCSGRSPLPTPSQSVASGEYQPSVKIVALMDNLRKELATTPSDGGGVSRSVVFSCWTKMLDFIQRALEQHNVSFRRIDGQTSLTSRADALKAFREDLDCRVMLATIGSVGEGVNLTAANHVHIVEPHWNPMAEAQAVDRVHRIGQTRNVTITRYLIKDSIEFYVRDVQQDKIRLIHQSLSATELKQSDVDGQRFKKLLASLR</sequence>
<protein>
    <submittedName>
        <fullName evidence="8">Uncharacterized protein</fullName>
    </submittedName>
</protein>
<dbReference type="PANTHER" id="PTHR45626">
    <property type="entry name" value="TRANSCRIPTION TERMINATION FACTOR 2-RELATED"/>
    <property type="match status" value="1"/>
</dbReference>
<keyword evidence="3" id="KW-0067">ATP-binding</keyword>
<dbReference type="VEuPathDB" id="FungiDB:SAPIO_CDS6360"/>
<dbReference type="HOGENOM" id="CLU_366444_0_0_1"/>